<dbReference type="AlphaFoldDB" id="A0A212TJE6"/>
<dbReference type="EMBL" id="FYEW01000001">
    <property type="protein sequence ID" value="SNC66178.1"/>
    <property type="molecule type" value="Genomic_DNA"/>
</dbReference>
<evidence type="ECO:0000256" key="2">
    <source>
        <dbReference type="ARBA" id="ARBA00023002"/>
    </source>
</evidence>
<dbReference type="SUPFAM" id="SSF51735">
    <property type="entry name" value="NAD(P)-binding Rossmann-fold domains"/>
    <property type="match status" value="1"/>
</dbReference>
<dbReference type="Pfam" id="PF05368">
    <property type="entry name" value="NmrA"/>
    <property type="match status" value="1"/>
</dbReference>
<dbReference type="InterPro" id="IPR036291">
    <property type="entry name" value="NAD(P)-bd_dom_sf"/>
</dbReference>
<keyword evidence="7" id="KW-1185">Reference proteome</keyword>
<reference evidence="7" key="1">
    <citation type="submission" date="2017-06" db="EMBL/GenBank/DDBJ databases">
        <authorList>
            <person name="Varghese N."/>
            <person name="Submissions S."/>
        </authorList>
    </citation>
    <scope>NUCLEOTIDE SEQUENCE [LARGE SCALE GENOMIC DNA]</scope>
    <source>
        <strain evidence="7">DSM 11116</strain>
    </source>
</reference>
<dbReference type="RefSeq" id="WP_088842753.1">
    <property type="nucleotide sequence ID" value="NZ_FYEW01000001.1"/>
</dbReference>
<evidence type="ECO:0000256" key="4">
    <source>
        <dbReference type="SAM" id="Phobius"/>
    </source>
</evidence>
<gene>
    <name evidence="6" type="ORF">SAMN06265337_1524</name>
</gene>
<name>A0A212TJE6_9BACT</name>
<keyword evidence="4" id="KW-0472">Membrane</keyword>
<keyword evidence="1" id="KW-0521">NADP</keyword>
<feature type="region of interest" description="Disordered" evidence="3">
    <location>
        <begin position="1"/>
        <end position="20"/>
    </location>
</feature>
<dbReference type="Proteomes" id="UP000198131">
    <property type="component" value="Unassembled WGS sequence"/>
</dbReference>
<dbReference type="PANTHER" id="PTHR47706:SF1">
    <property type="entry name" value="CIPA-LIKE, PUTATIVE (AFU_ORTHOLOGUE AFUA_1G12460)-RELATED"/>
    <property type="match status" value="1"/>
</dbReference>
<accession>A0A212TJE6</accession>
<keyword evidence="2" id="KW-0560">Oxidoreductase</keyword>
<dbReference type="PANTHER" id="PTHR47706">
    <property type="entry name" value="NMRA-LIKE FAMILY PROTEIN"/>
    <property type="match status" value="1"/>
</dbReference>
<feature type="domain" description="NmrA-like" evidence="5">
    <location>
        <begin position="21"/>
        <end position="258"/>
    </location>
</feature>
<evidence type="ECO:0000313" key="6">
    <source>
        <dbReference type="EMBL" id="SNC66178.1"/>
    </source>
</evidence>
<dbReference type="InterPro" id="IPR008030">
    <property type="entry name" value="NmrA-like"/>
</dbReference>
<dbReference type="GO" id="GO:0016491">
    <property type="term" value="F:oxidoreductase activity"/>
    <property type="evidence" value="ECO:0007669"/>
    <property type="project" value="UniProtKB-KW"/>
</dbReference>
<keyword evidence="4" id="KW-1133">Transmembrane helix</keyword>
<dbReference type="InterPro" id="IPR051609">
    <property type="entry name" value="NmrA/Isoflavone_reductase-like"/>
</dbReference>
<evidence type="ECO:0000256" key="3">
    <source>
        <dbReference type="SAM" id="MobiDB-lite"/>
    </source>
</evidence>
<evidence type="ECO:0000256" key="1">
    <source>
        <dbReference type="ARBA" id="ARBA00022857"/>
    </source>
</evidence>
<dbReference type="OrthoDB" id="319724at2"/>
<dbReference type="Gene3D" id="3.90.25.10">
    <property type="entry name" value="UDP-galactose 4-epimerase, domain 1"/>
    <property type="match status" value="1"/>
</dbReference>
<evidence type="ECO:0000313" key="7">
    <source>
        <dbReference type="Proteomes" id="UP000198131"/>
    </source>
</evidence>
<dbReference type="Gene3D" id="3.40.50.720">
    <property type="entry name" value="NAD(P)-binding Rossmann-like Domain"/>
    <property type="match status" value="1"/>
</dbReference>
<proteinExistence type="predicted"/>
<keyword evidence="4" id="KW-0812">Transmembrane</keyword>
<organism evidence="6 7">
    <name type="scientific">Hymenobacter gelipurpurascens</name>
    <dbReference type="NCBI Taxonomy" id="89968"/>
    <lineage>
        <taxon>Bacteria</taxon>
        <taxon>Pseudomonadati</taxon>
        <taxon>Bacteroidota</taxon>
        <taxon>Cytophagia</taxon>
        <taxon>Cytophagales</taxon>
        <taxon>Hymenobacteraceae</taxon>
        <taxon>Hymenobacter</taxon>
    </lineage>
</organism>
<evidence type="ECO:0000259" key="5">
    <source>
        <dbReference type="Pfam" id="PF05368"/>
    </source>
</evidence>
<feature type="transmembrane region" description="Helical" evidence="4">
    <location>
        <begin position="20"/>
        <end position="40"/>
    </location>
</feature>
<protein>
    <submittedName>
        <fullName evidence="6">Nucleoside-diphosphate-sugar epimerase</fullName>
    </submittedName>
</protein>
<sequence>MHPNTAANTPDRSSFTPSTPGTIVLAGATGALGLLITHHLRRRGATVRALVRPGASTRPEAESLQLQGVEVVEVDYNNLADLTQACTGAACVISALSGLRDVIVDMQTQLLEAAVAAGVPRFIPSDFSADFTHLPEGSNRNFDFRREFQRRLDVAPIQATSILNGMFMDLLTGQAPVVLQGPRRVVYWGDADQPLDFTTMVNTAEFTAAAALDATTPRYLRVAGEVASIRGLQAAASAATGKPFKLFRVGGLGVLATMIKVTKTLMPAEKEVFPPWQGMQYLHNMYSGLAKLAEPLDNSRYPDIRWTKVQELLANR</sequence>